<dbReference type="AlphaFoldDB" id="A0A1U7CYN9"/>
<dbReference type="KEGG" id="pbor:BSF38_05662"/>
<dbReference type="InterPro" id="IPR036909">
    <property type="entry name" value="Cyt_c-like_dom_sf"/>
</dbReference>
<dbReference type="Pfam" id="PF07635">
    <property type="entry name" value="PSCyt1"/>
    <property type="match status" value="1"/>
</dbReference>
<proteinExistence type="predicted"/>
<dbReference type="GO" id="GO:0020037">
    <property type="term" value="F:heme binding"/>
    <property type="evidence" value="ECO:0007669"/>
    <property type="project" value="InterPro"/>
</dbReference>
<evidence type="ECO:0008006" key="6">
    <source>
        <dbReference type="Google" id="ProtNLM"/>
    </source>
</evidence>
<dbReference type="SUPFAM" id="SSF46626">
    <property type="entry name" value="Cytochrome c"/>
    <property type="match status" value="1"/>
</dbReference>
<evidence type="ECO:0000259" key="1">
    <source>
        <dbReference type="Pfam" id="PF07583"/>
    </source>
</evidence>
<dbReference type="InterPro" id="IPR011429">
    <property type="entry name" value="Cyt_c_Planctomycete-type"/>
</dbReference>
<evidence type="ECO:0000313" key="5">
    <source>
        <dbReference type="Proteomes" id="UP000186309"/>
    </source>
</evidence>
<dbReference type="Pfam" id="PF07583">
    <property type="entry name" value="PSCyt2"/>
    <property type="match status" value="1"/>
</dbReference>
<dbReference type="PANTHER" id="PTHR35889">
    <property type="entry name" value="CYCLOINULO-OLIGOSACCHARIDE FRUCTANOTRANSFERASE-RELATED"/>
    <property type="match status" value="1"/>
</dbReference>
<reference evidence="5" key="1">
    <citation type="submission" date="2016-12" db="EMBL/GenBank/DDBJ databases">
        <title>Comparative genomics of four Isosphaeraceae planctomycetes: a common pool of plasmids and glycoside hydrolase genes.</title>
        <authorList>
            <person name="Ivanova A."/>
        </authorList>
    </citation>
    <scope>NUCLEOTIDE SEQUENCE [LARGE SCALE GENOMIC DNA]</scope>
    <source>
        <strain evidence="5">PX4</strain>
    </source>
</reference>
<organism evidence="4 5">
    <name type="scientific">Paludisphaera borealis</name>
    <dbReference type="NCBI Taxonomy" id="1387353"/>
    <lineage>
        <taxon>Bacteria</taxon>
        <taxon>Pseudomonadati</taxon>
        <taxon>Planctomycetota</taxon>
        <taxon>Planctomycetia</taxon>
        <taxon>Isosphaerales</taxon>
        <taxon>Isosphaeraceae</taxon>
        <taxon>Paludisphaera</taxon>
    </lineage>
</organism>
<protein>
    <recommendedName>
        <fullName evidence="6">Cytochrome c domain-containing protein</fullName>
    </recommendedName>
</protein>
<keyword evidence="5" id="KW-1185">Reference proteome</keyword>
<dbReference type="PANTHER" id="PTHR35889:SF3">
    <property type="entry name" value="F-BOX DOMAIN-CONTAINING PROTEIN"/>
    <property type="match status" value="1"/>
</dbReference>
<gene>
    <name evidence="4" type="ORF">BSF38_05662</name>
</gene>
<sequence>MTERRLEASPLRDGLDRYLYAPARACLAVLALAPFSIDARAGEGESRSPGRTAPKTVQFNRDVRPILSDKCFQCHGPDAHQRKGDLRLDTLKDATAASASGERAVVPGKIDDSELVRRIESDDLDERMPPAKSKKQLSAAEAQTLKTWIAEGAEYEGHWAFLPPVASAQPTVSRSDWTRNPIDAWILKQLDKEGLAPSPEAEKVVLIRRLSLDLIGLPPTIAEVDAFLADDRGDAYERLVDRLLDSPHYGERWGRIWLDAARYADSDGYEKDKLRKVHFYRDWVVQAINRDLPYDRFIVEQLAGDLLPKPTQDQLVATGFLRNSMINEEGGIDPEQFRMEAMFDRMEAIGKGVLGLTIQCAQCHTHKYDPITHEEYYQMFAFLNSTHEANIAVYSPAELTKQADLLRAIHETESKLRADHPDWAERMGRWEESTRDRGPSWQVVRTNVDANNGSGQKHYLLDDGSLLAAGYAPTLHTTQFTALKPVPRVSAVRLELLNDQSLPLSGPGRSTKGLFALTDFHVEVAPADRPNERKEVKIVRATADVNPPETVLEPIFDDRSKKRRVTGPIAFAIDGKVETAWGIDAGPGRRNVPRNAVFVLEKPVSFPAGVIVTFKLDQKHGGWNSDDNQNNNLGRFRFSTTDAPNAEADPVPAGVRAILAIDRAKRTPDQTAAVFSYFRTTVPEWKGADDHIDALWKQHPEGSSQLVLEDRERPRETHLLQRGDFLKPGKAVVPGTPAFLNPLPSDKPANRLTFAEWLVDRQAPTTARACVNRVWQAYFGTGIVATSEDLGSQSEAPSHPELLDWLAVDFMDHGWSVKRLQRLIVNSATYRQTSRVSPDLAAKDPYNRLLARGPRQRVDAEIVRDVTLAASGLLDRHVGGDSVFPPAPAFLFEPPSSYGPKQWPEASGTARYRRALYTFRYRSVPYPMLQAFDAPNGDFSCVRRPKSNTPLQALTLLNEPIALDCARSLAALTLKDGGATDADRIVFAFRRCVARKPTAEEVEVLSSLLKRQVERFAAGEIDPRELTADQPATGVAPAQLASWTVLARVLLNLDETITKE</sequence>
<evidence type="ECO:0000313" key="4">
    <source>
        <dbReference type="EMBL" id="APW64072.1"/>
    </source>
</evidence>
<dbReference type="GO" id="GO:0009055">
    <property type="term" value="F:electron transfer activity"/>
    <property type="evidence" value="ECO:0007669"/>
    <property type="project" value="InterPro"/>
</dbReference>
<evidence type="ECO:0000259" key="2">
    <source>
        <dbReference type="Pfam" id="PF07587"/>
    </source>
</evidence>
<feature type="domain" description="Cytochrome C Planctomycete-type" evidence="3">
    <location>
        <begin position="71"/>
        <end position="131"/>
    </location>
</feature>
<feature type="domain" description="DUF1553" evidence="2">
    <location>
        <begin position="750"/>
        <end position="1008"/>
    </location>
</feature>
<dbReference type="Proteomes" id="UP000186309">
    <property type="component" value="Chromosome"/>
</dbReference>
<feature type="domain" description="DUF1549" evidence="1">
    <location>
        <begin position="181"/>
        <end position="387"/>
    </location>
</feature>
<dbReference type="OrthoDB" id="127107at2"/>
<accession>A0A1U7CYN9</accession>
<evidence type="ECO:0000259" key="3">
    <source>
        <dbReference type="Pfam" id="PF07635"/>
    </source>
</evidence>
<dbReference type="InterPro" id="IPR011444">
    <property type="entry name" value="DUF1549"/>
</dbReference>
<dbReference type="RefSeq" id="WP_083713640.1">
    <property type="nucleotide sequence ID" value="NZ_CP019082.1"/>
</dbReference>
<dbReference type="Pfam" id="PF07587">
    <property type="entry name" value="PSD1"/>
    <property type="match status" value="1"/>
</dbReference>
<dbReference type="InterPro" id="IPR022655">
    <property type="entry name" value="DUF1553"/>
</dbReference>
<name>A0A1U7CYN9_9BACT</name>
<dbReference type="STRING" id="1387353.BSF38_05662"/>
<dbReference type="EMBL" id="CP019082">
    <property type="protein sequence ID" value="APW64072.1"/>
    <property type="molecule type" value="Genomic_DNA"/>
</dbReference>